<keyword evidence="4" id="KW-0378">Hydrolase</keyword>
<reference evidence="8 9" key="1">
    <citation type="submission" date="2023-03" db="EMBL/GenBank/DDBJ databases">
        <title>YIM 133296 draft genome.</title>
        <authorList>
            <person name="Xiong L."/>
        </authorList>
    </citation>
    <scope>NUCLEOTIDE SEQUENCE [LARGE SCALE GENOMIC DNA]</scope>
    <source>
        <strain evidence="8 9">YIM 133296</strain>
    </source>
</reference>
<organism evidence="8 9">
    <name type="scientific">Luteipulveratus flavus</name>
    <dbReference type="NCBI Taxonomy" id="3031728"/>
    <lineage>
        <taxon>Bacteria</taxon>
        <taxon>Bacillati</taxon>
        <taxon>Actinomycetota</taxon>
        <taxon>Actinomycetes</taxon>
        <taxon>Micrococcales</taxon>
        <taxon>Dermacoccaceae</taxon>
        <taxon>Luteipulveratus</taxon>
    </lineage>
</organism>
<comment type="cofactor">
    <cofactor evidence="1">
        <name>Mn(2+)</name>
        <dbReference type="ChEBI" id="CHEBI:29035"/>
    </cofactor>
</comment>
<dbReference type="InterPro" id="IPR039121">
    <property type="entry name" value="NUDT19"/>
</dbReference>
<dbReference type="PANTHER" id="PTHR12318">
    <property type="entry name" value="TESTOSTERONE-REGULATED PROTEIN RP2"/>
    <property type="match status" value="1"/>
</dbReference>
<evidence type="ECO:0000259" key="7">
    <source>
        <dbReference type="PROSITE" id="PS51462"/>
    </source>
</evidence>
<evidence type="ECO:0000313" key="8">
    <source>
        <dbReference type="EMBL" id="MDF8264819.1"/>
    </source>
</evidence>
<dbReference type="InterPro" id="IPR000086">
    <property type="entry name" value="NUDIX_hydrolase_dom"/>
</dbReference>
<dbReference type="CDD" id="cd18870">
    <property type="entry name" value="NUDIX_AcylCoAdiphos_Nudt19"/>
    <property type="match status" value="1"/>
</dbReference>
<evidence type="ECO:0000256" key="3">
    <source>
        <dbReference type="ARBA" id="ARBA00022723"/>
    </source>
</evidence>
<gene>
    <name evidence="8" type="ORF">P4R38_11235</name>
</gene>
<evidence type="ECO:0000256" key="4">
    <source>
        <dbReference type="ARBA" id="ARBA00022801"/>
    </source>
</evidence>
<evidence type="ECO:0000256" key="5">
    <source>
        <dbReference type="ARBA" id="ARBA00022842"/>
    </source>
</evidence>
<accession>A0ABT6C9T6</accession>
<dbReference type="EMBL" id="JAROAV010000028">
    <property type="protein sequence ID" value="MDF8264819.1"/>
    <property type="molecule type" value="Genomic_DNA"/>
</dbReference>
<comment type="caution">
    <text evidence="8">The sequence shown here is derived from an EMBL/GenBank/DDBJ whole genome shotgun (WGS) entry which is preliminary data.</text>
</comment>
<protein>
    <submittedName>
        <fullName evidence="8">NUDIX domain-containing protein</fullName>
    </submittedName>
</protein>
<evidence type="ECO:0000256" key="2">
    <source>
        <dbReference type="ARBA" id="ARBA00001946"/>
    </source>
</evidence>
<keyword evidence="5" id="KW-0460">Magnesium</keyword>
<feature type="domain" description="Nudix hydrolase" evidence="7">
    <location>
        <begin position="35"/>
        <end position="240"/>
    </location>
</feature>
<dbReference type="Gene3D" id="3.90.79.10">
    <property type="entry name" value="Nucleoside Triphosphate Pyrophosphohydrolase"/>
    <property type="match status" value="1"/>
</dbReference>
<dbReference type="SUPFAM" id="SSF55811">
    <property type="entry name" value="Nudix"/>
    <property type="match status" value="1"/>
</dbReference>
<evidence type="ECO:0000256" key="6">
    <source>
        <dbReference type="ARBA" id="ARBA00023211"/>
    </source>
</evidence>
<dbReference type="PROSITE" id="PS51462">
    <property type="entry name" value="NUDIX"/>
    <property type="match status" value="1"/>
</dbReference>
<dbReference type="PANTHER" id="PTHR12318:SF0">
    <property type="entry name" value="ACYL-COENZYME A DIPHOSPHATASE NUDT19"/>
    <property type="match status" value="1"/>
</dbReference>
<keyword evidence="3" id="KW-0479">Metal-binding</keyword>
<evidence type="ECO:0000313" key="9">
    <source>
        <dbReference type="Proteomes" id="UP001528912"/>
    </source>
</evidence>
<name>A0ABT6C9T6_9MICO</name>
<comment type="cofactor">
    <cofactor evidence="2">
        <name>Mg(2+)</name>
        <dbReference type="ChEBI" id="CHEBI:18420"/>
    </cofactor>
</comment>
<dbReference type="Proteomes" id="UP001528912">
    <property type="component" value="Unassembled WGS sequence"/>
</dbReference>
<sequence>MSAEPSTTAVDFPVGGRLGEAALASLDGRADPPPAPRLASTVMLVRHGSACPVEVFMLRRVPTMEFAPSMWVFPGGGVDARDADAGLPWAGPSPAEWAARIGVDEPTARQLVIAAVREVFEECGVLLAGTDADRVVGDVSGDEWQAEREALLSREQSFAQLLSRRRLVLRSDLLTLQDHWLTPEFEPKRYDTYFFAALLPEGQIADDATTEADTAVWVDPKDLLAQADSREARMLPPTVVNVRRVAGATSPEELVAARPPVVRVMPEPVRTDGGVVLRAYLPDR</sequence>
<keyword evidence="6" id="KW-0464">Manganese</keyword>
<dbReference type="InterPro" id="IPR015797">
    <property type="entry name" value="NUDIX_hydrolase-like_dom_sf"/>
</dbReference>
<evidence type="ECO:0000256" key="1">
    <source>
        <dbReference type="ARBA" id="ARBA00001936"/>
    </source>
</evidence>
<keyword evidence="9" id="KW-1185">Reference proteome</keyword>
<proteinExistence type="predicted"/>
<dbReference type="RefSeq" id="WP_277192203.1">
    <property type="nucleotide sequence ID" value="NZ_JAROAV010000028.1"/>
</dbReference>